<name>A0ABR9H4L0_9BACT</name>
<evidence type="ECO:0000313" key="3">
    <source>
        <dbReference type="EMBL" id="MBE1425650.1"/>
    </source>
</evidence>
<dbReference type="Pfam" id="PF21821">
    <property type="entry name" value="Dit_like"/>
    <property type="match status" value="1"/>
</dbReference>
<dbReference type="Proteomes" id="UP000639010">
    <property type="component" value="Unassembled WGS sequence"/>
</dbReference>
<reference evidence="3 4" key="1">
    <citation type="submission" date="2020-10" db="EMBL/GenBank/DDBJ databases">
        <title>Genomic Encyclopedia of Type Strains, Phase IV (KMG-IV): sequencing the most valuable type-strain genomes for metagenomic binning, comparative biology and taxonomic classification.</title>
        <authorList>
            <person name="Goeker M."/>
        </authorList>
    </citation>
    <scope>NUCLEOTIDE SEQUENCE [LARGE SCALE GENOMIC DNA]</scope>
    <source>
        <strain evidence="3 4">DSM 4194</strain>
    </source>
</reference>
<proteinExistence type="predicted"/>
<organism evidence="3 4">
    <name type="scientific">Desulfomicrobium macestii</name>
    <dbReference type="NCBI Taxonomy" id="90731"/>
    <lineage>
        <taxon>Bacteria</taxon>
        <taxon>Pseudomonadati</taxon>
        <taxon>Thermodesulfobacteriota</taxon>
        <taxon>Desulfovibrionia</taxon>
        <taxon>Desulfovibrionales</taxon>
        <taxon>Desulfomicrobiaceae</taxon>
        <taxon>Desulfomicrobium</taxon>
    </lineage>
</organism>
<evidence type="ECO:0000313" key="4">
    <source>
        <dbReference type="Proteomes" id="UP000639010"/>
    </source>
</evidence>
<sequence>MSMSQSQEPVLIRPRRSLGELFPDVVVEESHEDSLQITEHPVEQGASINDHAFRMAEKVTIRGGVSDARESDSGGRPSVEFYEQLLELQRSREPFDIITGKRAYKNMLLERLSVITDPDSEAVLAFVAECREVIIVKTRVATVPRSRQRSASKTGGTEDKGQKQPQKRQSMLKGGLG</sequence>
<evidence type="ECO:0000259" key="2">
    <source>
        <dbReference type="Pfam" id="PF21821"/>
    </source>
</evidence>
<protein>
    <recommendedName>
        <fullName evidence="2">Dit-like phage tail protein N-terminal domain-containing protein</fullName>
    </recommendedName>
</protein>
<dbReference type="InterPro" id="IPR048494">
    <property type="entry name" value="Dit-like_N"/>
</dbReference>
<comment type="caution">
    <text evidence="3">The sequence shown here is derived from an EMBL/GenBank/DDBJ whole genome shotgun (WGS) entry which is preliminary data.</text>
</comment>
<dbReference type="RefSeq" id="WP_192623822.1">
    <property type="nucleotide sequence ID" value="NZ_JADBGG010000016.1"/>
</dbReference>
<gene>
    <name evidence="3" type="ORF">H4684_002307</name>
</gene>
<evidence type="ECO:0000256" key="1">
    <source>
        <dbReference type="SAM" id="MobiDB-lite"/>
    </source>
</evidence>
<dbReference type="EMBL" id="JADBGG010000016">
    <property type="protein sequence ID" value="MBE1425650.1"/>
    <property type="molecule type" value="Genomic_DNA"/>
</dbReference>
<feature type="region of interest" description="Disordered" evidence="1">
    <location>
        <begin position="142"/>
        <end position="177"/>
    </location>
</feature>
<feature type="domain" description="Dit-like phage tail protein N-terminal" evidence="2">
    <location>
        <begin position="23"/>
        <end position="144"/>
    </location>
</feature>
<accession>A0ABR9H4L0</accession>
<keyword evidence="4" id="KW-1185">Reference proteome</keyword>